<dbReference type="Gene3D" id="3.40.50.80">
    <property type="entry name" value="Nucleotide-binding domain of ferredoxin-NADP reductase (FNR) module"/>
    <property type="match status" value="1"/>
</dbReference>
<dbReference type="InterPro" id="IPR001433">
    <property type="entry name" value="OxRdtase_FAD/NAD-bd"/>
</dbReference>
<dbReference type="Gene3D" id="2.40.30.10">
    <property type="entry name" value="Translation factors"/>
    <property type="match status" value="1"/>
</dbReference>
<dbReference type="EMBL" id="CP098808">
    <property type="protein sequence ID" value="USJ26158.1"/>
    <property type="molecule type" value="Genomic_DNA"/>
</dbReference>
<dbReference type="InterPro" id="IPR017938">
    <property type="entry name" value="Riboflavin_synthase-like_b-brl"/>
</dbReference>
<dbReference type="InterPro" id="IPR017927">
    <property type="entry name" value="FAD-bd_FR_type"/>
</dbReference>
<dbReference type="SUPFAM" id="SSF54292">
    <property type="entry name" value="2Fe-2S ferredoxin-like"/>
    <property type="match status" value="1"/>
</dbReference>
<dbReference type="PRINTS" id="PR00410">
    <property type="entry name" value="PHEHYDRXLASE"/>
</dbReference>
<dbReference type="InterPro" id="IPR006058">
    <property type="entry name" value="2Fe2S_fd_BS"/>
</dbReference>
<dbReference type="PROSITE" id="PS51384">
    <property type="entry name" value="FAD_FR"/>
    <property type="match status" value="1"/>
</dbReference>
<dbReference type="Gene3D" id="2.30.110.10">
    <property type="entry name" value="Electron Transport, Fmn-binding Protein, Chain A"/>
    <property type="match status" value="1"/>
</dbReference>
<sequence length="688" mass="75449">MPDNAQQKKPDSPWHEGELAIQRSLGVAERMDATGRNFVRSFMPEQHQQFFPMLPFAMFGAVDASGDVWATMRAAAPGFMQAPDAWNLDIRLPRDRDDPADAGMEDAHSIGMLGIQLETRRRNRLNGAIRRDADDGFTLRVRQSFGNCPQYIQLRQFAFVRDPHQPASVRPVHGRVLDARARAIIAKADTFFVASYVDRDSGERQVDVSHRGGKAGFVQIGEDGVLTIPDFSGNLFFNTLGNFMVNPRAGLLFVDFATGDMLQMTGSAEVILSSPEVAAFQGAERLWRFRPEKVIYREDGLPLRWAFEEGGWSPSLNSTVDCDQAKVRLEAAALADAWRPFRIARVEDESTTIRSLYLAPDDGVGLMAHQAGQHLPIRINVGDGERPLVRSYTLSSAPTDGLYRISVKKDGVASRHLHGLKPGDRIEARAPAGSFTIDGTERRPAVLIGAGVGITPILAMLKHIVAESRRKRRTRPTWVFQAARSPEERAFDREIADLVAEGEGNIRLVRALSQPATAIESQDYDIAGRIDLIHLKATLPFDDYDFYLCGPAAFTQSLYDGLRALNIADARIHAEAFGLSSLTRRPDGGSAPVMVPAANAPVHVVFAKSSKEARWQPGEGTLLDLAEARGLNPEYGCRNGSCGTCRTPVLEGRVTYPSQPSFPVGEGEALICCAVPAESETGKLHLSL</sequence>
<dbReference type="Pfam" id="PF00111">
    <property type="entry name" value="Fer2"/>
    <property type="match status" value="1"/>
</dbReference>
<name>A0A9Q8YBY4_ENSAD</name>
<dbReference type="SUPFAM" id="SSF50475">
    <property type="entry name" value="FMN-binding split barrel"/>
    <property type="match status" value="1"/>
</dbReference>
<geneLocation type="plasmid" evidence="3 4">
    <name>pA</name>
</geneLocation>
<dbReference type="Proteomes" id="UP001055460">
    <property type="component" value="Plasmid pA"/>
</dbReference>
<dbReference type="CDD" id="cd06184">
    <property type="entry name" value="flavohem_like_fad_nad_binding"/>
    <property type="match status" value="1"/>
</dbReference>
<feature type="domain" description="2Fe-2S ferredoxin-type" evidence="1">
    <location>
        <begin position="600"/>
        <end position="688"/>
    </location>
</feature>
<reference evidence="3" key="1">
    <citation type="submission" date="2022-06" db="EMBL/GenBank/DDBJ databases">
        <title>Physiological and biochemical characterization and genomic elucidation of a strain of the genus Ensifer adhaerens M8 that combines arsenic oxidation and chromium reduction.</title>
        <authorList>
            <person name="Li X."/>
            <person name="Yu c."/>
        </authorList>
    </citation>
    <scope>NUCLEOTIDE SEQUENCE</scope>
    <source>
        <strain evidence="3">M8</strain>
        <plasmid evidence="3">pA</plasmid>
    </source>
</reference>
<dbReference type="AlphaFoldDB" id="A0A9Q8YBY4"/>
<dbReference type="PANTHER" id="PTHR42815">
    <property type="entry name" value="FAD-BINDING, PUTATIVE (AFU_ORTHOLOGUE AFUA_6G07600)-RELATED"/>
    <property type="match status" value="1"/>
</dbReference>
<organism evidence="3 4">
    <name type="scientific">Ensifer adhaerens</name>
    <name type="common">Sinorhizobium morelense</name>
    <dbReference type="NCBI Taxonomy" id="106592"/>
    <lineage>
        <taxon>Bacteria</taxon>
        <taxon>Pseudomonadati</taxon>
        <taxon>Pseudomonadota</taxon>
        <taxon>Alphaproteobacteria</taxon>
        <taxon>Hyphomicrobiales</taxon>
        <taxon>Rhizobiaceae</taxon>
        <taxon>Sinorhizobium/Ensifer group</taxon>
        <taxon>Ensifer</taxon>
    </lineage>
</organism>
<dbReference type="RefSeq" id="WP_252160742.1">
    <property type="nucleotide sequence ID" value="NZ_CP098808.1"/>
</dbReference>
<dbReference type="Gene3D" id="3.10.20.30">
    <property type="match status" value="1"/>
</dbReference>
<proteinExistence type="predicted"/>
<dbReference type="InterPro" id="IPR039261">
    <property type="entry name" value="FNR_nucleotide-bd"/>
</dbReference>
<dbReference type="SUPFAM" id="SSF52343">
    <property type="entry name" value="Ferredoxin reductase-like, C-terminal NADP-linked domain"/>
    <property type="match status" value="1"/>
</dbReference>
<dbReference type="InterPro" id="IPR001041">
    <property type="entry name" value="2Fe-2S_ferredoxin-type"/>
</dbReference>
<dbReference type="CDD" id="cd00207">
    <property type="entry name" value="fer2"/>
    <property type="match status" value="1"/>
</dbReference>
<accession>A0A9Q8YBY4</accession>
<dbReference type="Pfam" id="PF00970">
    <property type="entry name" value="FAD_binding_6"/>
    <property type="match status" value="1"/>
</dbReference>
<dbReference type="Pfam" id="PF00175">
    <property type="entry name" value="NAD_binding_1"/>
    <property type="match status" value="1"/>
</dbReference>
<evidence type="ECO:0000313" key="3">
    <source>
        <dbReference type="EMBL" id="USJ26158.1"/>
    </source>
</evidence>
<dbReference type="InterPro" id="IPR012675">
    <property type="entry name" value="Beta-grasp_dom_sf"/>
</dbReference>
<feature type="domain" description="FAD-binding FR-type" evidence="2">
    <location>
        <begin position="336"/>
        <end position="438"/>
    </location>
</feature>
<evidence type="ECO:0000313" key="4">
    <source>
        <dbReference type="Proteomes" id="UP001055460"/>
    </source>
</evidence>
<dbReference type="InterPro" id="IPR008333">
    <property type="entry name" value="Cbr1-like_FAD-bd_dom"/>
</dbReference>
<dbReference type="GO" id="GO:0051537">
    <property type="term" value="F:2 iron, 2 sulfur cluster binding"/>
    <property type="evidence" value="ECO:0007669"/>
    <property type="project" value="InterPro"/>
</dbReference>
<evidence type="ECO:0000259" key="1">
    <source>
        <dbReference type="PROSITE" id="PS51085"/>
    </source>
</evidence>
<dbReference type="GO" id="GO:0016491">
    <property type="term" value="F:oxidoreductase activity"/>
    <property type="evidence" value="ECO:0007669"/>
    <property type="project" value="InterPro"/>
</dbReference>
<keyword evidence="3" id="KW-0614">Plasmid</keyword>
<protein>
    <submittedName>
        <fullName evidence="3">Pyridoxamine 5'-phosphate oxidase family protein</fullName>
    </submittedName>
</protein>
<dbReference type="PANTHER" id="PTHR42815:SF2">
    <property type="entry name" value="FAD-BINDING, PUTATIVE (AFU_ORTHOLOGUE AFUA_6G07600)-RELATED"/>
    <property type="match status" value="1"/>
</dbReference>
<dbReference type="InterPro" id="IPR036010">
    <property type="entry name" value="2Fe-2S_ferredoxin-like_sf"/>
</dbReference>
<gene>
    <name evidence="3" type="ORF">NE863_19495</name>
</gene>
<dbReference type="PROSITE" id="PS00197">
    <property type="entry name" value="2FE2S_FER_1"/>
    <property type="match status" value="1"/>
</dbReference>
<dbReference type="InterPro" id="IPR012349">
    <property type="entry name" value="Split_barrel_FMN-bd"/>
</dbReference>
<dbReference type="PROSITE" id="PS51085">
    <property type="entry name" value="2FE2S_FER_2"/>
    <property type="match status" value="1"/>
</dbReference>
<dbReference type="SUPFAM" id="SSF63380">
    <property type="entry name" value="Riboflavin synthase domain-like"/>
    <property type="match status" value="1"/>
</dbReference>
<evidence type="ECO:0000259" key="2">
    <source>
        <dbReference type="PROSITE" id="PS51384"/>
    </source>
</evidence>